<dbReference type="Gene3D" id="3.40.50.620">
    <property type="entry name" value="HUPs"/>
    <property type="match status" value="1"/>
</dbReference>
<accession>A0A1I4ZXC4</accession>
<dbReference type="InterPro" id="IPR039420">
    <property type="entry name" value="WalR-like"/>
</dbReference>
<comment type="caution">
    <text evidence="6">Lacks conserved residue(s) required for the propagation of feature annotation.</text>
</comment>
<dbReference type="Proteomes" id="UP000198867">
    <property type="component" value="Unassembled WGS sequence"/>
</dbReference>
<dbReference type="GO" id="GO:0006355">
    <property type="term" value="P:regulation of DNA-templated transcription"/>
    <property type="evidence" value="ECO:0007669"/>
    <property type="project" value="InterPro"/>
</dbReference>
<keyword evidence="5" id="KW-0804">Transcription</keyword>
<comment type="similarity">
    <text evidence="1">Belongs to the universal stress protein A family.</text>
</comment>
<dbReference type="SUPFAM" id="SSF52402">
    <property type="entry name" value="Adenine nucleotide alpha hydrolases-like"/>
    <property type="match status" value="1"/>
</dbReference>
<evidence type="ECO:0000256" key="4">
    <source>
        <dbReference type="ARBA" id="ARBA00023125"/>
    </source>
</evidence>
<evidence type="ECO:0000256" key="3">
    <source>
        <dbReference type="ARBA" id="ARBA00023015"/>
    </source>
</evidence>
<name>A0A1I4ZXC4_9MICO</name>
<evidence type="ECO:0000313" key="9">
    <source>
        <dbReference type="Proteomes" id="UP000198867"/>
    </source>
</evidence>
<evidence type="ECO:0000259" key="7">
    <source>
        <dbReference type="PROSITE" id="PS50110"/>
    </source>
</evidence>
<sequence length="318" mass="33998">MRLPDGDGIDLCRDVRSKNPEVLCIILTAHDDDEAVYVAVMAGASGYVLKDMRSGALVDAVRAVANGHQLLDPTLSRMAVKRIATSQPSASAIDTLNTREREILELIAEGMTNRQIGETLALAESLAVFSSPSVLIAVGTRHSTGRRPRRNWSVGARVAGAAEGPVTIIPHPLVGDGNSIVVGVDDPEESASLFAAEEAARTGATLRPVRAWEGPPLWPGRTEHDPAYLESLAEMYRNLVTDAMESILMRYPNLMVNPVVERGIPADVLLEAPKGAWTLVVGNRGFHGLKRFFLGSVSQTVVLQAAVPTVVVNASSAR</sequence>
<reference evidence="9" key="1">
    <citation type="submission" date="2016-10" db="EMBL/GenBank/DDBJ databases">
        <authorList>
            <person name="Varghese N."/>
            <person name="Submissions S."/>
        </authorList>
    </citation>
    <scope>NUCLEOTIDE SEQUENCE [LARGE SCALE GENOMIC DNA]</scope>
    <source>
        <strain evidence="9">CGMCC 1.11101</strain>
    </source>
</reference>
<dbReference type="EMBL" id="FOVM01000002">
    <property type="protein sequence ID" value="SFN54884.1"/>
    <property type="molecule type" value="Genomic_DNA"/>
</dbReference>
<feature type="domain" description="Response regulatory" evidence="7">
    <location>
        <begin position="1"/>
        <end position="65"/>
    </location>
</feature>
<dbReference type="InterPro" id="IPR001789">
    <property type="entry name" value="Sig_transdc_resp-reg_receiver"/>
</dbReference>
<dbReference type="InterPro" id="IPR000792">
    <property type="entry name" value="Tscrpt_reg_LuxR_C"/>
</dbReference>
<dbReference type="PANTHER" id="PTHR43214">
    <property type="entry name" value="TWO-COMPONENT RESPONSE REGULATOR"/>
    <property type="match status" value="1"/>
</dbReference>
<evidence type="ECO:0000256" key="2">
    <source>
        <dbReference type="ARBA" id="ARBA00022553"/>
    </source>
</evidence>
<evidence type="ECO:0000256" key="1">
    <source>
        <dbReference type="ARBA" id="ARBA00008791"/>
    </source>
</evidence>
<evidence type="ECO:0000313" key="8">
    <source>
        <dbReference type="EMBL" id="SFN54884.1"/>
    </source>
</evidence>
<keyword evidence="3" id="KW-0805">Transcription regulation</keyword>
<dbReference type="Pfam" id="PF00582">
    <property type="entry name" value="Usp"/>
    <property type="match status" value="1"/>
</dbReference>
<keyword evidence="4" id="KW-0238">DNA-binding</keyword>
<dbReference type="Gene3D" id="3.40.50.2300">
    <property type="match status" value="1"/>
</dbReference>
<dbReference type="Pfam" id="PF00196">
    <property type="entry name" value="GerE"/>
    <property type="match status" value="1"/>
</dbReference>
<evidence type="ECO:0000256" key="6">
    <source>
        <dbReference type="PROSITE-ProRule" id="PRU00169"/>
    </source>
</evidence>
<dbReference type="CDD" id="cd17535">
    <property type="entry name" value="REC_NarL-like"/>
    <property type="match status" value="1"/>
</dbReference>
<dbReference type="PROSITE" id="PS50110">
    <property type="entry name" value="RESPONSE_REGULATORY"/>
    <property type="match status" value="1"/>
</dbReference>
<organism evidence="8 9">
    <name type="scientific">Mycetocola miduiensis</name>
    <dbReference type="NCBI Taxonomy" id="995034"/>
    <lineage>
        <taxon>Bacteria</taxon>
        <taxon>Bacillati</taxon>
        <taxon>Actinomycetota</taxon>
        <taxon>Actinomycetes</taxon>
        <taxon>Micrococcales</taxon>
        <taxon>Microbacteriaceae</taxon>
        <taxon>Mycetocola</taxon>
    </lineage>
</organism>
<dbReference type="OrthoDB" id="9808843at2"/>
<dbReference type="InterPro" id="IPR006015">
    <property type="entry name" value="Universal_stress_UspA"/>
</dbReference>
<dbReference type="PRINTS" id="PR00038">
    <property type="entry name" value="HTHLUXR"/>
</dbReference>
<gene>
    <name evidence="8" type="ORF">SAMN05216219_1162</name>
</gene>
<dbReference type="GO" id="GO:0003677">
    <property type="term" value="F:DNA binding"/>
    <property type="evidence" value="ECO:0007669"/>
    <property type="project" value="UniProtKB-KW"/>
</dbReference>
<dbReference type="InterPro" id="IPR006016">
    <property type="entry name" value="UspA"/>
</dbReference>
<dbReference type="SUPFAM" id="SSF52172">
    <property type="entry name" value="CheY-like"/>
    <property type="match status" value="1"/>
</dbReference>
<dbReference type="AlphaFoldDB" id="A0A1I4ZXC4"/>
<dbReference type="InterPro" id="IPR058245">
    <property type="entry name" value="NreC/VraR/RcsB-like_REC"/>
</dbReference>
<keyword evidence="2" id="KW-0597">Phosphoprotein</keyword>
<evidence type="ECO:0000256" key="5">
    <source>
        <dbReference type="ARBA" id="ARBA00023163"/>
    </source>
</evidence>
<dbReference type="PANTHER" id="PTHR43214:SF24">
    <property type="entry name" value="TRANSCRIPTIONAL REGULATORY PROTEIN NARL-RELATED"/>
    <property type="match status" value="1"/>
</dbReference>
<dbReference type="Pfam" id="PF00072">
    <property type="entry name" value="Response_reg"/>
    <property type="match status" value="1"/>
</dbReference>
<dbReference type="InterPro" id="IPR016032">
    <property type="entry name" value="Sig_transdc_resp-reg_C-effctor"/>
</dbReference>
<dbReference type="STRING" id="995034.SAMN05216219_1162"/>
<dbReference type="PRINTS" id="PR01438">
    <property type="entry name" value="UNVRSLSTRESS"/>
</dbReference>
<dbReference type="InterPro" id="IPR011006">
    <property type="entry name" value="CheY-like_superfamily"/>
</dbReference>
<keyword evidence="9" id="KW-1185">Reference proteome</keyword>
<protein>
    <submittedName>
        <fullName evidence="8">Regulatory protein, luxR family</fullName>
    </submittedName>
</protein>
<dbReference type="InterPro" id="IPR014729">
    <property type="entry name" value="Rossmann-like_a/b/a_fold"/>
</dbReference>
<proteinExistence type="inferred from homology"/>
<dbReference type="GO" id="GO:0000160">
    <property type="term" value="P:phosphorelay signal transduction system"/>
    <property type="evidence" value="ECO:0007669"/>
    <property type="project" value="InterPro"/>
</dbReference>
<dbReference type="SUPFAM" id="SSF46894">
    <property type="entry name" value="C-terminal effector domain of the bipartite response regulators"/>
    <property type="match status" value="1"/>
</dbReference>